<gene>
    <name evidence="1" type="ORF">MC378_08550</name>
</gene>
<organism evidence="1 2">
    <name type="scientific">Polaribacter marinus</name>
    <dbReference type="NCBI Taxonomy" id="2916838"/>
    <lineage>
        <taxon>Bacteria</taxon>
        <taxon>Pseudomonadati</taxon>
        <taxon>Bacteroidota</taxon>
        <taxon>Flavobacteriia</taxon>
        <taxon>Flavobacteriales</taxon>
        <taxon>Flavobacteriaceae</taxon>
    </lineage>
</organism>
<keyword evidence="2" id="KW-1185">Reference proteome</keyword>
<name>A0A9X2AMR7_9FLAO</name>
<protein>
    <submittedName>
        <fullName evidence="1">DUF3078 domain-containing protein</fullName>
    </submittedName>
</protein>
<evidence type="ECO:0000313" key="1">
    <source>
        <dbReference type="EMBL" id="MCI2229214.1"/>
    </source>
</evidence>
<dbReference type="Proteomes" id="UP001139369">
    <property type="component" value="Unassembled WGS sequence"/>
</dbReference>
<reference evidence="1" key="1">
    <citation type="submission" date="2022-02" db="EMBL/GenBank/DDBJ databases">
        <title>Polaribacter sp. MSW13, isolated from seawater.</title>
        <authorList>
            <person name="Kristyanto S."/>
            <person name="Jung J."/>
            <person name="Jeon C.O."/>
        </authorList>
    </citation>
    <scope>NUCLEOTIDE SEQUENCE</scope>
    <source>
        <strain evidence="1">MSW13</strain>
    </source>
</reference>
<comment type="caution">
    <text evidence="1">The sequence shown here is derived from an EMBL/GenBank/DDBJ whole genome shotgun (WGS) entry which is preliminary data.</text>
</comment>
<dbReference type="InterPro" id="IPR021428">
    <property type="entry name" value="DUF3078"/>
</dbReference>
<sequence>MRRFLLLFIFLFSTIFYAQEKKTDTLPQPKWKVHGRVAFLFNQSTFSNWASGGENTVAGNIDLNYDFNYKRKNLNWDNKLLTGYGLSHISGKGYRKTNDRFEFNSLLGIKSKNYWFFSFFTNFKTQYTTGFDYSVTPNVSVSDFFSPAYLSFGPGMLWKKSDNLHVNIAPATSRFTFVNDQFSGKFGVEEGKNTSFSLGFNLSSYYKFRVMENIKLENILSIYSDYLNKPQNIDIEYQTNLFLLVNKYITMNITFHMVIDDNASSKIQFREVFGLGAKYSFHKKVTFQ</sequence>
<evidence type="ECO:0000313" key="2">
    <source>
        <dbReference type="Proteomes" id="UP001139369"/>
    </source>
</evidence>
<accession>A0A9X2AMR7</accession>
<dbReference type="Pfam" id="PF11276">
    <property type="entry name" value="DUF3078"/>
    <property type="match status" value="1"/>
</dbReference>
<proteinExistence type="predicted"/>
<dbReference type="AlphaFoldDB" id="A0A9X2AMR7"/>
<dbReference type="EMBL" id="JAKQYM010000005">
    <property type="protein sequence ID" value="MCI2229214.1"/>
    <property type="molecule type" value="Genomic_DNA"/>
</dbReference>